<sequence length="32" mass="3363">MPRRGLINPRLGGHAIDGLTSAPHAYANPIPV</sequence>
<accession>A0A7J9LRF8</accession>
<evidence type="ECO:0000313" key="2">
    <source>
        <dbReference type="Proteomes" id="UP000593576"/>
    </source>
</evidence>
<comment type="caution">
    <text evidence="1">The sequence shown here is derived from an EMBL/GenBank/DDBJ whole genome shotgun (WGS) entry which is preliminary data.</text>
</comment>
<gene>
    <name evidence="1" type="ORF">Goshw_026177</name>
</gene>
<dbReference type="EMBL" id="JABFAF010000007">
    <property type="protein sequence ID" value="MBA0861261.1"/>
    <property type="molecule type" value="Genomic_DNA"/>
</dbReference>
<keyword evidence="2" id="KW-1185">Reference proteome</keyword>
<dbReference type="AlphaFoldDB" id="A0A7J9LRF8"/>
<reference evidence="1 2" key="1">
    <citation type="journal article" date="2019" name="Genome Biol. Evol.">
        <title>Insights into the evolution of the New World diploid cottons (Gossypium, subgenus Houzingenia) based on genome sequencing.</title>
        <authorList>
            <person name="Grover C.E."/>
            <person name="Arick M.A. 2nd"/>
            <person name="Thrash A."/>
            <person name="Conover J.L."/>
            <person name="Sanders W.S."/>
            <person name="Peterson D.G."/>
            <person name="Frelichowski J.E."/>
            <person name="Scheffler J.A."/>
            <person name="Scheffler B.E."/>
            <person name="Wendel J.F."/>
        </authorList>
    </citation>
    <scope>NUCLEOTIDE SEQUENCE [LARGE SCALE GENOMIC DNA]</scope>
    <source>
        <strain evidence="1">1</strain>
        <tissue evidence="1">Leaf</tissue>
    </source>
</reference>
<proteinExistence type="predicted"/>
<dbReference type="Proteomes" id="UP000593576">
    <property type="component" value="Unassembled WGS sequence"/>
</dbReference>
<name>A0A7J9LRF8_GOSSC</name>
<protein>
    <submittedName>
        <fullName evidence="1">Uncharacterized protein</fullName>
    </submittedName>
</protein>
<evidence type="ECO:0000313" key="1">
    <source>
        <dbReference type="EMBL" id="MBA0861261.1"/>
    </source>
</evidence>
<organism evidence="1 2">
    <name type="scientific">Gossypium schwendimanii</name>
    <name type="common">Cotton</name>
    <dbReference type="NCBI Taxonomy" id="34291"/>
    <lineage>
        <taxon>Eukaryota</taxon>
        <taxon>Viridiplantae</taxon>
        <taxon>Streptophyta</taxon>
        <taxon>Embryophyta</taxon>
        <taxon>Tracheophyta</taxon>
        <taxon>Spermatophyta</taxon>
        <taxon>Magnoliopsida</taxon>
        <taxon>eudicotyledons</taxon>
        <taxon>Gunneridae</taxon>
        <taxon>Pentapetalae</taxon>
        <taxon>rosids</taxon>
        <taxon>malvids</taxon>
        <taxon>Malvales</taxon>
        <taxon>Malvaceae</taxon>
        <taxon>Malvoideae</taxon>
        <taxon>Gossypium</taxon>
    </lineage>
</organism>